<dbReference type="RefSeq" id="YP_009015407.1">
    <property type="nucleotide sequence ID" value="NC_023719.1"/>
</dbReference>
<organism evidence="1 2">
    <name type="scientific">Bacillus phage G</name>
    <dbReference type="NCBI Taxonomy" id="2884420"/>
    <lineage>
        <taxon>Viruses</taxon>
        <taxon>Duplodnaviria</taxon>
        <taxon>Heunggongvirae</taxon>
        <taxon>Uroviricota</taxon>
        <taxon>Caudoviricetes</taxon>
        <taxon>Donellivirus</taxon>
        <taxon>Donellivirus gee</taxon>
    </lineage>
</organism>
<dbReference type="GeneID" id="18563322"/>
<accession>G3MBG6</accession>
<sequence length="94" mass="11032">MSQSTTFDVLHNAAIEAFIKKKVEERDLKSILEVEVRFKSVKTGKKVFFFFSKKKQIGIVRFKVNEELSIIEHMTKGLDFKELAGKREYEIIYV</sequence>
<dbReference type="KEGG" id="vg:18563322"/>
<proteinExistence type="predicted"/>
<keyword evidence="2" id="KW-1185">Reference proteome</keyword>
<protein>
    <submittedName>
        <fullName evidence="1">Gp104</fullName>
    </submittedName>
</protein>
<gene>
    <name evidence="1" type="primary">104</name>
    <name evidence="1" type="ORF">G_104</name>
</gene>
<reference evidence="1 2" key="1">
    <citation type="submission" date="2011-09" db="EMBL/GenBank/DDBJ databases">
        <authorList>
            <person name="Pope W.H."/>
            <person name="Pedulla M.L."/>
            <person name="Ford M.E."/>
            <person name="Peebles C.L."/>
            <person name="Hatfull G.H."/>
            <person name="Hendrix R.W."/>
        </authorList>
    </citation>
    <scope>NUCLEOTIDE SEQUENCE [LARGE SCALE GENOMIC DNA]</scope>
    <source>
        <strain evidence="1">G</strain>
    </source>
</reference>
<evidence type="ECO:0000313" key="2">
    <source>
        <dbReference type="Proteomes" id="UP000009273"/>
    </source>
</evidence>
<evidence type="ECO:0000313" key="1">
    <source>
        <dbReference type="EMBL" id="AEO93366.1"/>
    </source>
</evidence>
<dbReference type="Proteomes" id="UP000009273">
    <property type="component" value="Segment"/>
</dbReference>
<name>G3MBG6_9CAUD</name>
<dbReference type="EMBL" id="JN638751">
    <property type="protein sequence ID" value="AEO93366.1"/>
    <property type="molecule type" value="Genomic_DNA"/>
</dbReference>